<keyword evidence="5" id="KW-1185">Reference proteome</keyword>
<keyword evidence="3" id="KW-0479">Metal-binding</keyword>
<evidence type="ECO:0000256" key="1">
    <source>
        <dbReference type="ARBA" id="ARBA00001971"/>
    </source>
</evidence>
<keyword evidence="3" id="KW-0503">Monooxygenase</keyword>
<name>A0ABU2UCA4_9ACTN</name>
<dbReference type="PANTHER" id="PTHR24305">
    <property type="entry name" value="CYTOCHROME P450"/>
    <property type="match status" value="1"/>
</dbReference>
<sequence length="459" mass="50931">MSEPEVQQEHRRDMNIAFTREPAWDPRLFPPASRTPRSVQTARMLMDPQGYARTLRQRLGPVFSLRTLPYRGALVCAADAATNRAVLTDHERFTGGDATALLAPAVGAKSLICTPPPRHLSHRRLLLPPFHGQRIAGWNQRIRDLVQRELADLVTGHAVPVRPWAQRLTLDVILNVVFGLTDPVRTAAFRRALNAFVGMDNLAVLFLPEPLRRDLGPFSPGGRFHRLRATVRHLTRREIADRRARPENHGRDDVLSTLLQQRDEDGNPLDDTQILDELTGLVLAGYETTATTIAWTLHLLAHHPAARDDLIADLDAGSDRVLRAAVKESGRLRPAVYNAMRTAAYDTELGGHPVPRYAFVAALFPLTHLDPALWPEPDAFRPERHLGATATPYTLTPFGGGLRRCIGVSLAHLEIDTVLTEILATAVPEPVGPPERARLLSVTLVPARGGRVRFRVRGR</sequence>
<dbReference type="Gene3D" id="1.10.630.10">
    <property type="entry name" value="Cytochrome P450"/>
    <property type="match status" value="1"/>
</dbReference>
<proteinExistence type="inferred from homology"/>
<keyword evidence="3" id="KW-0349">Heme</keyword>
<gene>
    <name evidence="4" type="ORF">RM863_00960</name>
</gene>
<dbReference type="RefSeq" id="WP_240677923.1">
    <property type="nucleotide sequence ID" value="NZ_JAVRFF010000001.1"/>
</dbReference>
<evidence type="ECO:0000256" key="3">
    <source>
        <dbReference type="RuleBase" id="RU000461"/>
    </source>
</evidence>
<protein>
    <submittedName>
        <fullName evidence="4">Cytochrome P450</fullName>
    </submittedName>
</protein>
<dbReference type="PRINTS" id="PR00463">
    <property type="entry name" value="EP450I"/>
</dbReference>
<dbReference type="EMBL" id="JAVRFF010000001">
    <property type="protein sequence ID" value="MDT0470710.1"/>
    <property type="molecule type" value="Genomic_DNA"/>
</dbReference>
<comment type="cofactor">
    <cofactor evidence="1">
        <name>heme</name>
        <dbReference type="ChEBI" id="CHEBI:30413"/>
    </cofactor>
</comment>
<dbReference type="InterPro" id="IPR017972">
    <property type="entry name" value="Cyt_P450_CS"/>
</dbReference>
<dbReference type="Proteomes" id="UP001180489">
    <property type="component" value="Unassembled WGS sequence"/>
</dbReference>
<comment type="caution">
    <text evidence="4">The sequence shown here is derived from an EMBL/GenBank/DDBJ whole genome shotgun (WGS) entry which is preliminary data.</text>
</comment>
<comment type="similarity">
    <text evidence="2 3">Belongs to the cytochrome P450 family.</text>
</comment>
<dbReference type="SUPFAM" id="SSF48264">
    <property type="entry name" value="Cytochrome P450"/>
    <property type="match status" value="1"/>
</dbReference>
<dbReference type="InterPro" id="IPR001128">
    <property type="entry name" value="Cyt_P450"/>
</dbReference>
<evidence type="ECO:0000313" key="5">
    <source>
        <dbReference type="Proteomes" id="UP001180489"/>
    </source>
</evidence>
<dbReference type="InterPro" id="IPR036396">
    <property type="entry name" value="Cyt_P450_sf"/>
</dbReference>
<reference evidence="4" key="1">
    <citation type="submission" date="2024-05" db="EMBL/GenBank/DDBJ databases">
        <title>30 novel species of actinomycetes from the DSMZ collection.</title>
        <authorList>
            <person name="Nouioui I."/>
        </authorList>
    </citation>
    <scope>NUCLEOTIDE SEQUENCE</scope>
    <source>
        <strain evidence="4">DSM 41014</strain>
    </source>
</reference>
<organism evidence="4 5">
    <name type="scientific">Streptomyces hintoniae</name>
    <dbReference type="NCBI Taxonomy" id="3075521"/>
    <lineage>
        <taxon>Bacteria</taxon>
        <taxon>Bacillati</taxon>
        <taxon>Actinomycetota</taxon>
        <taxon>Actinomycetes</taxon>
        <taxon>Kitasatosporales</taxon>
        <taxon>Streptomycetaceae</taxon>
        <taxon>Streptomyces</taxon>
    </lineage>
</organism>
<dbReference type="Pfam" id="PF00067">
    <property type="entry name" value="p450"/>
    <property type="match status" value="1"/>
</dbReference>
<keyword evidence="3" id="KW-0408">Iron</keyword>
<dbReference type="PRINTS" id="PR00385">
    <property type="entry name" value="P450"/>
</dbReference>
<dbReference type="PANTHER" id="PTHR24305:SF166">
    <property type="entry name" value="CYTOCHROME P450 12A4, MITOCHONDRIAL-RELATED"/>
    <property type="match status" value="1"/>
</dbReference>
<evidence type="ECO:0000313" key="4">
    <source>
        <dbReference type="EMBL" id="MDT0470710.1"/>
    </source>
</evidence>
<dbReference type="InterPro" id="IPR002401">
    <property type="entry name" value="Cyt_P450_E_grp-I"/>
</dbReference>
<keyword evidence="3" id="KW-0560">Oxidoreductase</keyword>
<dbReference type="InterPro" id="IPR050121">
    <property type="entry name" value="Cytochrome_P450_monoxygenase"/>
</dbReference>
<dbReference type="PROSITE" id="PS00086">
    <property type="entry name" value="CYTOCHROME_P450"/>
    <property type="match status" value="1"/>
</dbReference>
<evidence type="ECO:0000256" key="2">
    <source>
        <dbReference type="ARBA" id="ARBA00010617"/>
    </source>
</evidence>
<accession>A0ABU2UCA4</accession>